<evidence type="ECO:0000313" key="2">
    <source>
        <dbReference type="EMBL" id="ALE02765.1"/>
    </source>
</evidence>
<keyword evidence="3" id="KW-1185">Reference proteome</keyword>
<feature type="transmembrane region" description="Helical" evidence="1">
    <location>
        <begin position="279"/>
        <end position="296"/>
    </location>
</feature>
<feature type="transmembrane region" description="Helical" evidence="1">
    <location>
        <begin position="85"/>
        <end position="104"/>
    </location>
</feature>
<feature type="transmembrane region" description="Helical" evidence="1">
    <location>
        <begin position="139"/>
        <end position="162"/>
    </location>
</feature>
<accession>A0A0M3T2H9</accession>
<feature type="transmembrane region" description="Helical" evidence="1">
    <location>
        <begin position="110"/>
        <end position="127"/>
    </location>
</feature>
<dbReference type="OrthoDB" id="10013742at2"/>
<dbReference type="PROSITE" id="PS51257">
    <property type="entry name" value="PROKAR_LIPOPROTEIN"/>
    <property type="match status" value="1"/>
</dbReference>
<keyword evidence="1" id="KW-1133">Transmembrane helix</keyword>
<feature type="transmembrane region" description="Helical" evidence="1">
    <location>
        <begin position="225"/>
        <end position="250"/>
    </location>
</feature>
<evidence type="ECO:0000256" key="1">
    <source>
        <dbReference type="SAM" id="Phobius"/>
    </source>
</evidence>
<dbReference type="KEGG" id="tsn:W908_06985"/>
<name>A0A0M3T2H9_9GAMM</name>
<proteinExistence type="predicted"/>
<reference evidence="2 3" key="1">
    <citation type="journal article" date="2015" name="Genome Announc.">
        <title>Genome Sequence of 'Candidatus Thioglobus singularis' Strain PS1, a Mixotroph from the SUP05 Clade of Marine Gammaproteobacteria.</title>
        <authorList>
            <person name="Marshall K.T."/>
            <person name="Morris R.M."/>
        </authorList>
    </citation>
    <scope>NUCLEOTIDE SEQUENCE [LARGE SCALE GENOMIC DNA]</scope>
    <source>
        <strain evidence="2 3">PS1</strain>
    </source>
</reference>
<evidence type="ECO:0000313" key="3">
    <source>
        <dbReference type="Proteomes" id="UP000068905"/>
    </source>
</evidence>
<dbReference type="RefSeq" id="WP_053820498.1">
    <property type="nucleotide sequence ID" value="NZ_CP006911.1"/>
</dbReference>
<gene>
    <name evidence="2" type="ORF">W908_06985</name>
</gene>
<keyword evidence="1" id="KW-0812">Transmembrane</keyword>
<keyword evidence="1" id="KW-0472">Membrane</keyword>
<dbReference type="Proteomes" id="UP000068905">
    <property type="component" value="Chromosome"/>
</dbReference>
<dbReference type="AlphaFoldDB" id="A0A0M3T2H9"/>
<feature type="transmembrane region" description="Helical" evidence="1">
    <location>
        <begin position="302"/>
        <end position="319"/>
    </location>
</feature>
<organism evidence="2 3">
    <name type="scientific">Candidatus Pseudothioglobus singularis PS1</name>
    <dbReference type="NCBI Taxonomy" id="1125411"/>
    <lineage>
        <taxon>Bacteria</taxon>
        <taxon>Pseudomonadati</taxon>
        <taxon>Pseudomonadota</taxon>
        <taxon>Gammaproteobacteria</taxon>
        <taxon>Candidatus Pseudothioglobaceae</taxon>
        <taxon>Candidatus Pseudothioglobus</taxon>
    </lineage>
</organism>
<sequence length="337" mass="39252">MNIKFGNSRMSLFNPFLIFILSLLSCLFVLVTERALGIGLNFHPDANTYLTLGKDIALADFNFRFLFGNSFYVLVSLFDSIIWQVLAFNIFLYSLTNVLLATFFDKNFSSNSFLIWFLILLVIFNPYRLHLAVHVLKDTIIIFGLIGFLTLSRVYSWIFMIISYSASIRTLIYLVSFINKKTFILAIMPVIVFIFIQKDGFLYSIINIENQVNMTFRDFDKVPNFFEYGILGALLRAIIWPFLFLTGLFIFFSPSIMYLPIAFGSFCLQFWHIICFRKLAFLFPIYLSMSVLAYMVSGFTSFIRYSLPLLTILPVMVLYKNNKQPKVYLNMDNQNDR</sequence>
<protein>
    <submittedName>
        <fullName evidence="2">Uncharacterized protein</fullName>
    </submittedName>
</protein>
<dbReference type="STRING" id="1125411.W908_06985"/>
<feature type="transmembrane region" description="Helical" evidence="1">
    <location>
        <begin position="182"/>
        <end position="205"/>
    </location>
</feature>
<dbReference type="EMBL" id="CP006911">
    <property type="protein sequence ID" value="ALE02765.1"/>
    <property type="molecule type" value="Genomic_DNA"/>
</dbReference>